<protein>
    <submittedName>
        <fullName evidence="3">Maleylpyruvate isomerase family mycothiol-dependent enzyme</fullName>
    </submittedName>
</protein>
<feature type="domain" description="Mycothiol-dependent maleylpyruvate isomerase metal-binding" evidence="2">
    <location>
        <begin position="12"/>
        <end position="149"/>
    </location>
</feature>
<dbReference type="InterPro" id="IPR017517">
    <property type="entry name" value="Maleyloyr_isom"/>
</dbReference>
<keyword evidence="4" id="KW-1185">Reference proteome</keyword>
<accession>A0ABN2LDH6</accession>
<feature type="compositionally biased region" description="Pro residues" evidence="1">
    <location>
        <begin position="112"/>
        <end position="122"/>
    </location>
</feature>
<dbReference type="NCBIfam" id="TIGR03083">
    <property type="entry name" value="maleylpyruvate isomerase family mycothiol-dependent enzyme"/>
    <property type="match status" value="1"/>
</dbReference>
<evidence type="ECO:0000259" key="2">
    <source>
        <dbReference type="Pfam" id="PF11716"/>
    </source>
</evidence>
<reference evidence="3 4" key="1">
    <citation type="journal article" date="2019" name="Int. J. Syst. Evol. Microbiol.">
        <title>The Global Catalogue of Microorganisms (GCM) 10K type strain sequencing project: providing services to taxonomists for standard genome sequencing and annotation.</title>
        <authorList>
            <consortium name="The Broad Institute Genomics Platform"/>
            <consortium name="The Broad Institute Genome Sequencing Center for Infectious Disease"/>
            <person name="Wu L."/>
            <person name="Ma J."/>
        </authorList>
    </citation>
    <scope>NUCLEOTIDE SEQUENCE [LARGE SCALE GENOMIC DNA]</scope>
    <source>
        <strain evidence="3 4">JCM 15592</strain>
    </source>
</reference>
<feature type="region of interest" description="Disordered" evidence="1">
    <location>
        <begin position="108"/>
        <end position="130"/>
    </location>
</feature>
<proteinExistence type="predicted"/>
<dbReference type="SUPFAM" id="SSF109854">
    <property type="entry name" value="DinB/YfiT-like putative metalloenzymes"/>
    <property type="match status" value="1"/>
</dbReference>
<name>A0ABN2LDH6_9MICO</name>
<dbReference type="InterPro" id="IPR034660">
    <property type="entry name" value="DinB/YfiT-like"/>
</dbReference>
<sequence>MDELAGYVDAWSDGCRRLDDLLAGLGDDDWLAPTDCPGWSVQDVVAHLLSIEHCLNTGEQPAGIVPLEGRSLASWWTEAGVAQHRGADADTLRAAWAEAVDERRRHLAADPPTDPDAAPPRTPGGVPWDTGTLLRNRALDVWVHEQDIRRAVGRPGGMDAPAAAIVEQIFLDALPYVVAKRAGAPAGTRVIVQVGDARRDLFVDAGGRAHVVPPADDADVRIDLDREAFTVLGAGRRLPDDLPATAYAQVSGDLELGDAILRGLAVTP</sequence>
<gene>
    <name evidence="3" type="ORF">GCM10009811_07100</name>
</gene>
<evidence type="ECO:0000313" key="4">
    <source>
        <dbReference type="Proteomes" id="UP001499938"/>
    </source>
</evidence>
<keyword evidence="3" id="KW-0413">Isomerase</keyword>
<dbReference type="RefSeq" id="WP_344081418.1">
    <property type="nucleotide sequence ID" value="NZ_BAAAPO010000011.1"/>
</dbReference>
<evidence type="ECO:0000313" key="3">
    <source>
        <dbReference type="EMBL" id="GAA1784361.1"/>
    </source>
</evidence>
<organism evidence="3 4">
    <name type="scientific">Nostocoides veronense</name>
    <dbReference type="NCBI Taxonomy" id="330836"/>
    <lineage>
        <taxon>Bacteria</taxon>
        <taxon>Bacillati</taxon>
        <taxon>Actinomycetota</taxon>
        <taxon>Actinomycetes</taxon>
        <taxon>Micrococcales</taxon>
        <taxon>Intrasporangiaceae</taxon>
        <taxon>Nostocoides</taxon>
    </lineage>
</organism>
<dbReference type="Pfam" id="PF11716">
    <property type="entry name" value="MDMPI_N"/>
    <property type="match status" value="1"/>
</dbReference>
<evidence type="ECO:0000256" key="1">
    <source>
        <dbReference type="SAM" id="MobiDB-lite"/>
    </source>
</evidence>
<comment type="caution">
    <text evidence="3">The sequence shown here is derived from an EMBL/GenBank/DDBJ whole genome shotgun (WGS) entry which is preliminary data.</text>
</comment>
<dbReference type="GO" id="GO:0016853">
    <property type="term" value="F:isomerase activity"/>
    <property type="evidence" value="ECO:0007669"/>
    <property type="project" value="UniProtKB-KW"/>
</dbReference>
<dbReference type="EMBL" id="BAAAPO010000011">
    <property type="protein sequence ID" value="GAA1784361.1"/>
    <property type="molecule type" value="Genomic_DNA"/>
</dbReference>
<dbReference type="Gene3D" id="1.20.120.450">
    <property type="entry name" value="dinb family like domain"/>
    <property type="match status" value="1"/>
</dbReference>
<dbReference type="Proteomes" id="UP001499938">
    <property type="component" value="Unassembled WGS sequence"/>
</dbReference>
<dbReference type="InterPro" id="IPR024344">
    <property type="entry name" value="MDMPI_metal-binding"/>
</dbReference>